<comment type="subcellular location">
    <subcellularLocation>
        <location evidence="1">Cell membrane</location>
        <topology evidence="1">Lipid-anchor</topology>
    </subcellularLocation>
</comment>
<dbReference type="Pfam" id="PF00496">
    <property type="entry name" value="SBP_bac_5"/>
    <property type="match status" value="1"/>
</dbReference>
<dbReference type="EMBL" id="AYYO01000030">
    <property type="protein sequence ID" value="KRM55145.1"/>
    <property type="molecule type" value="Genomic_DNA"/>
</dbReference>
<feature type="chain" id="PRO_5039222695" evidence="5">
    <location>
        <begin position="21"/>
        <end position="658"/>
    </location>
</feature>
<dbReference type="GO" id="GO:0015833">
    <property type="term" value="P:peptide transport"/>
    <property type="evidence" value="ECO:0007669"/>
    <property type="project" value="TreeGrafter"/>
</dbReference>
<dbReference type="AlphaFoldDB" id="A0A0R1ZTU2"/>
<dbReference type="PROSITE" id="PS01040">
    <property type="entry name" value="SBP_BACTERIAL_5"/>
    <property type="match status" value="1"/>
</dbReference>
<comment type="similarity">
    <text evidence="2">Belongs to the bacterial solute-binding protein 5 family.</text>
</comment>
<dbReference type="PATRIC" id="fig|1291052.5.peg.1625"/>
<dbReference type="PROSITE" id="PS51257">
    <property type="entry name" value="PROKAR_LIPOPROTEIN"/>
    <property type="match status" value="1"/>
</dbReference>
<evidence type="ECO:0000259" key="6">
    <source>
        <dbReference type="Pfam" id="PF00496"/>
    </source>
</evidence>
<dbReference type="InterPro" id="IPR039424">
    <property type="entry name" value="SBP_5"/>
</dbReference>
<dbReference type="GO" id="GO:1904680">
    <property type="term" value="F:peptide transmembrane transporter activity"/>
    <property type="evidence" value="ECO:0007669"/>
    <property type="project" value="TreeGrafter"/>
</dbReference>
<dbReference type="Gene3D" id="3.40.190.10">
    <property type="entry name" value="Periplasmic binding protein-like II"/>
    <property type="match status" value="1"/>
</dbReference>
<organism evidence="7 8">
    <name type="scientific">Lacticaseibacillus sharpeae JCM 1186 = DSM 20505</name>
    <dbReference type="NCBI Taxonomy" id="1291052"/>
    <lineage>
        <taxon>Bacteria</taxon>
        <taxon>Bacillati</taxon>
        <taxon>Bacillota</taxon>
        <taxon>Bacilli</taxon>
        <taxon>Lactobacillales</taxon>
        <taxon>Lactobacillaceae</taxon>
        <taxon>Lacticaseibacillus</taxon>
    </lineage>
</organism>
<comment type="caution">
    <text evidence="7">The sequence shown here is derived from an EMBL/GenBank/DDBJ whole genome shotgun (WGS) entry which is preliminary data.</text>
</comment>
<evidence type="ECO:0000256" key="3">
    <source>
        <dbReference type="ARBA" id="ARBA00022448"/>
    </source>
</evidence>
<dbReference type="Gene3D" id="3.90.76.10">
    <property type="entry name" value="Dipeptide-binding Protein, Domain 1"/>
    <property type="match status" value="1"/>
</dbReference>
<dbReference type="InterPro" id="IPR023765">
    <property type="entry name" value="SBP_5_CS"/>
</dbReference>
<evidence type="ECO:0000256" key="5">
    <source>
        <dbReference type="SAM" id="SignalP"/>
    </source>
</evidence>
<keyword evidence="8" id="KW-1185">Reference proteome</keyword>
<keyword evidence="3" id="KW-0813">Transport</keyword>
<dbReference type="PANTHER" id="PTHR30290">
    <property type="entry name" value="PERIPLASMIC BINDING COMPONENT OF ABC TRANSPORTER"/>
    <property type="match status" value="1"/>
</dbReference>
<accession>A0A0R1ZTU2</accession>
<proteinExistence type="inferred from homology"/>
<dbReference type="PANTHER" id="PTHR30290:SF10">
    <property type="entry name" value="PERIPLASMIC OLIGOPEPTIDE-BINDING PROTEIN-RELATED"/>
    <property type="match status" value="1"/>
</dbReference>
<evidence type="ECO:0000313" key="7">
    <source>
        <dbReference type="EMBL" id="KRM55145.1"/>
    </source>
</evidence>
<evidence type="ECO:0000256" key="1">
    <source>
        <dbReference type="ARBA" id="ARBA00004193"/>
    </source>
</evidence>
<dbReference type="InterPro" id="IPR000914">
    <property type="entry name" value="SBP_5_dom"/>
</dbReference>
<dbReference type="STRING" id="1291052.FC18_GL001595"/>
<evidence type="ECO:0000256" key="2">
    <source>
        <dbReference type="ARBA" id="ARBA00005695"/>
    </source>
</evidence>
<dbReference type="Gene3D" id="3.10.105.10">
    <property type="entry name" value="Dipeptide-binding Protein, Domain 3"/>
    <property type="match status" value="1"/>
</dbReference>
<keyword evidence="4 5" id="KW-0732">Signal</keyword>
<dbReference type="Proteomes" id="UP000051679">
    <property type="component" value="Unassembled WGS sequence"/>
</dbReference>
<sequence>MKMKKKGLVVAALATATLLAACGNSKSSDTAKKQTLVDTYKTVFSTDPDNFDYTVSSRATNSDIYSNFEDGLLEWDQYGQLKNDLAKSWKVSKDGKTYTYKLRKGVKWVDSDGNSHGDVKAQDFVTGLKHAVAAKSETLYVVQGSIKGLNDYVTGKTKDFNTVGIKALDDYTIQYTLNAPESFWNSKLTYGVMFPVQAKFLASKGSKFGQAKPDGILYNGPFTLSNFTSKSTIQMKKNQSYWDKKNVHLNNIKMTFDDGSDSDAYYKKFKKGELSAATVFPTSPLWATVQKENGKNIIWTDQDQSTYNFTFNFNRRSFKDTSKTTSKQKSDTHKAIMNKDFRLAIQAAFDRTSYIAQQTGKDAATKRMRNELTPPKFVSINGKDYGDFVQKDLSKDNPTAFKNVDLSDQQDAFYNKSKAQKLFKKAKKELKKEGVSFPIKLDLPQDEKQSMLLNQAKSFKSSIETVLGKKNVQIDIQNLPEDAYLAATYAATTGAASDFDISNASGWSPDYVDPSTYLEIYNPETGSMLRTLGMEATQNVAGKDPSASIKKQAGFDEYAKLLAKAEAIKTDTNARYKAFAKAEAYMMAQGWQFPVYSQGGSATVTKVVPKTAAYGKSGLVHAYKYLKVQKDTTTAAEYKTAKAAWTKKVNKLNAEADK</sequence>
<protein>
    <submittedName>
        <fullName evidence="7">Abc-type oligopeptide transport system, periplasmic component</fullName>
    </submittedName>
</protein>
<dbReference type="GO" id="GO:0005886">
    <property type="term" value="C:plasma membrane"/>
    <property type="evidence" value="ECO:0007669"/>
    <property type="project" value="UniProtKB-SubCell"/>
</dbReference>
<reference evidence="7 8" key="1">
    <citation type="journal article" date="2015" name="Genome Announc.">
        <title>Expanding the biotechnology potential of lactobacilli through comparative genomics of 213 strains and associated genera.</title>
        <authorList>
            <person name="Sun Z."/>
            <person name="Harris H.M."/>
            <person name="McCann A."/>
            <person name="Guo C."/>
            <person name="Argimon S."/>
            <person name="Zhang W."/>
            <person name="Yang X."/>
            <person name="Jeffery I.B."/>
            <person name="Cooney J.C."/>
            <person name="Kagawa T.F."/>
            <person name="Liu W."/>
            <person name="Song Y."/>
            <person name="Salvetti E."/>
            <person name="Wrobel A."/>
            <person name="Rasinkangas P."/>
            <person name="Parkhill J."/>
            <person name="Rea M.C."/>
            <person name="O'Sullivan O."/>
            <person name="Ritari J."/>
            <person name="Douillard F.P."/>
            <person name="Paul Ross R."/>
            <person name="Yang R."/>
            <person name="Briner A.E."/>
            <person name="Felis G.E."/>
            <person name="de Vos W.M."/>
            <person name="Barrangou R."/>
            <person name="Klaenhammer T.R."/>
            <person name="Caufield P.W."/>
            <person name="Cui Y."/>
            <person name="Zhang H."/>
            <person name="O'Toole P.W."/>
        </authorList>
    </citation>
    <scope>NUCLEOTIDE SEQUENCE [LARGE SCALE GENOMIC DNA]</scope>
    <source>
        <strain evidence="7 8">DSM 20505</strain>
    </source>
</reference>
<feature type="signal peptide" evidence="5">
    <location>
        <begin position="1"/>
        <end position="20"/>
    </location>
</feature>
<dbReference type="CDD" id="cd08504">
    <property type="entry name" value="PBP2_OppA"/>
    <property type="match status" value="1"/>
</dbReference>
<dbReference type="OrthoDB" id="2255988at2"/>
<name>A0A0R1ZTU2_9LACO</name>
<gene>
    <name evidence="7" type="ORF">FC18_GL001595</name>
</gene>
<dbReference type="SUPFAM" id="SSF53850">
    <property type="entry name" value="Periplasmic binding protein-like II"/>
    <property type="match status" value="1"/>
</dbReference>
<feature type="domain" description="Solute-binding protein family 5" evidence="6">
    <location>
        <begin position="81"/>
        <end position="526"/>
    </location>
</feature>
<evidence type="ECO:0000256" key="4">
    <source>
        <dbReference type="ARBA" id="ARBA00022729"/>
    </source>
</evidence>
<dbReference type="RefSeq" id="WP_156660880.1">
    <property type="nucleotide sequence ID" value="NZ_AYYO01000030.1"/>
</dbReference>
<evidence type="ECO:0000313" key="8">
    <source>
        <dbReference type="Proteomes" id="UP000051679"/>
    </source>
</evidence>